<dbReference type="GO" id="GO:0046513">
    <property type="term" value="P:ceramide biosynthetic process"/>
    <property type="evidence" value="ECO:0007669"/>
    <property type="project" value="TreeGrafter"/>
</dbReference>
<dbReference type="RefSeq" id="WP_072631055.1">
    <property type="nucleotide sequence ID" value="NZ_MLCB01000150.1"/>
</dbReference>
<dbReference type="GO" id="GO:0016020">
    <property type="term" value="C:membrane"/>
    <property type="evidence" value="ECO:0007669"/>
    <property type="project" value="GOC"/>
</dbReference>
<evidence type="ECO:0000313" key="4">
    <source>
        <dbReference type="Proteomes" id="UP000184514"/>
    </source>
</evidence>
<feature type="transmembrane region" description="Helical" evidence="1">
    <location>
        <begin position="53"/>
        <end position="72"/>
    </location>
</feature>
<feature type="transmembrane region" description="Helical" evidence="1">
    <location>
        <begin position="185"/>
        <end position="210"/>
    </location>
</feature>
<dbReference type="Proteomes" id="UP000184514">
    <property type="component" value="Unassembled WGS sequence"/>
</dbReference>
<evidence type="ECO:0000256" key="1">
    <source>
        <dbReference type="SAM" id="Phobius"/>
    </source>
</evidence>
<comment type="caution">
    <text evidence="3">The sequence shown here is derived from an EMBL/GenBank/DDBJ whole genome shotgun (WGS) entry which is preliminary data.</text>
</comment>
<keyword evidence="1" id="KW-0812">Transmembrane</keyword>
<dbReference type="AlphaFoldDB" id="A0A1L9NVD6"/>
<evidence type="ECO:0000313" key="3">
    <source>
        <dbReference type="EMBL" id="OJI93256.1"/>
    </source>
</evidence>
<sequence>MPEFDHKTLIASLSSEERRSLLAQNDRDGLIRFAWHFGSIIALAALITFGAPFQALLTLMLGILICFLFTLLHETVHRTPFKTDALNIWVGRLCGFLTLLGPEWFRYFHFAHHRYTHDSEHDPELQSAKPQTLWEYLTYLSGLPDWRDRALTLWRNAFIPNEDSYVPARGKAKVMREARIQLARYGVLIVLSLAFQSTLLIEIWLLPILLGGPFLRAYLLAEHAQCEHVPSMLENTRTTLTNRVVRFIAWNMPYHVEHHAYPSVPFHKLPEFHQHTQAHIKHLDEGYARFNRDFARSVIET</sequence>
<feature type="transmembrane region" description="Helical" evidence="1">
    <location>
        <begin position="29"/>
        <end position="47"/>
    </location>
</feature>
<proteinExistence type="predicted"/>
<keyword evidence="1" id="KW-0472">Membrane</keyword>
<protein>
    <submittedName>
        <fullName evidence="3">Fatty acid desaturase</fullName>
    </submittedName>
</protein>
<accession>A0A1L9NVD6</accession>
<reference evidence="3 4" key="1">
    <citation type="submission" date="2016-10" db="EMBL/GenBank/DDBJ databases">
        <title>Genome sequence of Planktotalea frisia SH6-1.</title>
        <authorList>
            <person name="Poehlein A."/>
            <person name="Bakenhus I."/>
            <person name="Voget S."/>
            <person name="Brinkhoff T."/>
            <person name="Simon M."/>
        </authorList>
    </citation>
    <scope>NUCLEOTIDE SEQUENCE [LARGE SCALE GENOMIC DNA]</scope>
    <source>
        <strain evidence="3 4">SH6-1</strain>
    </source>
</reference>
<dbReference type="GO" id="GO:0042284">
    <property type="term" value="F:sphingolipid delta-4 desaturase activity"/>
    <property type="evidence" value="ECO:0007669"/>
    <property type="project" value="TreeGrafter"/>
</dbReference>
<organism evidence="3 4">
    <name type="scientific">Planktotalea frisia</name>
    <dbReference type="NCBI Taxonomy" id="696762"/>
    <lineage>
        <taxon>Bacteria</taxon>
        <taxon>Pseudomonadati</taxon>
        <taxon>Pseudomonadota</taxon>
        <taxon>Alphaproteobacteria</taxon>
        <taxon>Rhodobacterales</taxon>
        <taxon>Paracoccaceae</taxon>
        <taxon>Planktotalea</taxon>
    </lineage>
</organism>
<dbReference type="OrthoDB" id="9792534at2"/>
<keyword evidence="4" id="KW-1185">Reference proteome</keyword>
<dbReference type="InterPro" id="IPR005804">
    <property type="entry name" value="FA_desaturase_dom"/>
</dbReference>
<dbReference type="STRING" id="696762.PFRI_25150"/>
<name>A0A1L9NVD6_9RHOB</name>
<evidence type="ECO:0000259" key="2">
    <source>
        <dbReference type="Pfam" id="PF00487"/>
    </source>
</evidence>
<dbReference type="PANTHER" id="PTHR12879">
    <property type="entry name" value="SPHINGOLIPID DELTA 4 DESATURASE/C-4 HYDROXYLASE PROTEIN DES2"/>
    <property type="match status" value="1"/>
</dbReference>
<keyword evidence="1" id="KW-1133">Transmembrane helix</keyword>
<dbReference type="Pfam" id="PF00487">
    <property type="entry name" value="FA_desaturase"/>
    <property type="match status" value="1"/>
</dbReference>
<gene>
    <name evidence="3" type="ORF">PFRI_25150</name>
</gene>
<feature type="domain" description="Fatty acid desaturase" evidence="2">
    <location>
        <begin position="55"/>
        <end position="278"/>
    </location>
</feature>
<dbReference type="EMBL" id="MLCB01000150">
    <property type="protein sequence ID" value="OJI93256.1"/>
    <property type="molecule type" value="Genomic_DNA"/>
</dbReference>
<dbReference type="PANTHER" id="PTHR12879:SF8">
    <property type="entry name" value="SPHINGOLIPID DELTA(4)-DESATURASE DES1"/>
    <property type="match status" value="1"/>
</dbReference>